<dbReference type="Proteomes" id="UP001301869">
    <property type="component" value="Chromosome"/>
</dbReference>
<organism evidence="3 4">
    <name type="scientific">Halomonas piscis</name>
    <dbReference type="NCBI Taxonomy" id="3031727"/>
    <lineage>
        <taxon>Bacteria</taxon>
        <taxon>Pseudomonadati</taxon>
        <taxon>Pseudomonadota</taxon>
        <taxon>Gammaproteobacteria</taxon>
        <taxon>Oceanospirillales</taxon>
        <taxon>Halomonadaceae</taxon>
        <taxon>Halomonas</taxon>
    </lineage>
</organism>
<evidence type="ECO:0000256" key="1">
    <source>
        <dbReference type="SAM" id="MobiDB-lite"/>
    </source>
</evidence>
<dbReference type="SUPFAM" id="SSF55154">
    <property type="entry name" value="CYTH-like phosphatases"/>
    <property type="match status" value="1"/>
</dbReference>
<dbReference type="PROSITE" id="PS51707">
    <property type="entry name" value="CYTH"/>
    <property type="match status" value="1"/>
</dbReference>
<evidence type="ECO:0000259" key="2">
    <source>
        <dbReference type="PROSITE" id="PS51707"/>
    </source>
</evidence>
<sequence length="302" mass="32057">MPHPASQPDAPAPREIELKLALAPGAAERLVRHPLLADSAPDVSALANTYFDTPAGTLAAARMALRLRRVDGITLQTLKTAGHGGGGLSTRNEWEWEVDDSALDLAGLAELAPIQALEGDVLSQLVAQLRTDFTRRRYEVRCRQSVVEVALDEGEIIAGEARAPIRELELELKAGSPDALWELADALAGTAALRPSDSSKAARGEALGRGDWPLPEAHTAAECFHLVLLALDAFHDSGRATFLHTARSALAELADHEQLAGETSGPAQRLPGELGQDGEPTVAFGRAALALARHFARSAPLR</sequence>
<dbReference type="PANTHER" id="PTHR39569:SF1">
    <property type="entry name" value="INORGANIC TRIPHOSPHATASE"/>
    <property type="match status" value="1"/>
</dbReference>
<protein>
    <submittedName>
        <fullName evidence="3">CYTH domain-containing protein</fullName>
    </submittedName>
</protein>
<gene>
    <name evidence="3" type="ORF">P1P91_11580</name>
</gene>
<dbReference type="SMART" id="SM01118">
    <property type="entry name" value="CYTH"/>
    <property type="match status" value="1"/>
</dbReference>
<evidence type="ECO:0000313" key="4">
    <source>
        <dbReference type="Proteomes" id="UP001301869"/>
    </source>
</evidence>
<dbReference type="RefSeq" id="WP_311882801.1">
    <property type="nucleotide sequence ID" value="NZ_CP119391.1"/>
</dbReference>
<dbReference type="InterPro" id="IPR039013">
    <property type="entry name" value="YgiF"/>
</dbReference>
<dbReference type="PANTHER" id="PTHR39569">
    <property type="entry name" value="INORGANIC TRIPHOSPHATASE"/>
    <property type="match status" value="1"/>
</dbReference>
<feature type="domain" description="CYTH" evidence="2">
    <location>
        <begin position="13"/>
        <end position="209"/>
    </location>
</feature>
<dbReference type="InterPro" id="IPR023577">
    <property type="entry name" value="CYTH_domain"/>
</dbReference>
<dbReference type="CDD" id="cd07756">
    <property type="entry name" value="CYTH-like_Pase_CHAD"/>
    <property type="match status" value="1"/>
</dbReference>
<proteinExistence type="predicted"/>
<feature type="region of interest" description="Disordered" evidence="1">
    <location>
        <begin position="258"/>
        <end position="277"/>
    </location>
</feature>
<accession>A0ABY9YZN6</accession>
<keyword evidence="4" id="KW-1185">Reference proteome</keyword>
<evidence type="ECO:0000313" key="3">
    <source>
        <dbReference type="EMBL" id="WNK19483.1"/>
    </source>
</evidence>
<reference evidence="3 4" key="1">
    <citation type="submission" date="2023-03" db="EMBL/GenBank/DDBJ databases">
        <title>Halomonas sp. nov., isolated from Korean tranditional fermented seafood 'Jeotgal'.</title>
        <authorList>
            <person name="Kim B."/>
            <person name="Shin N.-R."/>
        </authorList>
    </citation>
    <scope>NUCLEOTIDE SEQUENCE [LARGE SCALE GENOMIC DNA]</scope>
    <source>
        <strain evidence="3 4">SG2L-4</strain>
    </source>
</reference>
<name>A0ABY9YZN6_9GAMM</name>
<dbReference type="Pfam" id="PF01928">
    <property type="entry name" value="CYTH"/>
    <property type="match status" value="1"/>
</dbReference>
<dbReference type="InterPro" id="IPR033469">
    <property type="entry name" value="CYTH-like_dom_sf"/>
</dbReference>
<dbReference type="EMBL" id="CP119391">
    <property type="protein sequence ID" value="WNK19483.1"/>
    <property type="molecule type" value="Genomic_DNA"/>
</dbReference>
<dbReference type="Gene3D" id="2.40.320.10">
    <property type="entry name" value="Hypothetical Protein Pfu-838710-001"/>
    <property type="match status" value="1"/>
</dbReference>